<accession>A0A5F9CBK8</accession>
<dbReference type="InterPro" id="IPR036179">
    <property type="entry name" value="Ig-like_dom_sf"/>
</dbReference>
<feature type="domain" description="Ig-like" evidence="21">
    <location>
        <begin position="127"/>
        <end position="241"/>
    </location>
</feature>
<evidence type="ECO:0000256" key="15">
    <source>
        <dbReference type="ARBA" id="ARBA00023319"/>
    </source>
</evidence>
<evidence type="ECO:0000256" key="2">
    <source>
        <dbReference type="ARBA" id="ARBA00004282"/>
    </source>
</evidence>
<dbReference type="FunFam" id="2.60.40.10:FF:000736">
    <property type="entry name" value="Junctional adhesion molecule-like"/>
    <property type="match status" value="1"/>
</dbReference>
<evidence type="ECO:0000256" key="16">
    <source>
        <dbReference type="ARBA" id="ARBA00059528"/>
    </source>
</evidence>
<evidence type="ECO:0000256" key="9">
    <source>
        <dbReference type="ARBA" id="ARBA00022889"/>
    </source>
</evidence>
<sequence>VVSGYYSWGLSDPIVSTRELTVHVGDSALMGCVFQSTEDKLVTKVDWTFSSGERAKDEYVLYYYANLSVPVGRFQNRARLAGDILRKGGSLLLQEVQEADQGTYTCEMRLEKESAVFKKAVVLHVLPEEPRELTVHVADSIVMRCVFRSTEDNLVTKVDWTFSSGERAKVEAVLRYHPKLTTPGEYSRSWGRFQNRVNLTGDISRHDGSIVLREVKASDGGSYTCSVHLGDLVFRKTVVLSVIREETLVVPATVRPELLGGNQLLILVGIVCATILLLPVLILIVKRTHGSKSSTDSAAMVKNLKNAKKAQPEVRAAAGKHVYSSIATREVTEEEDPSGKSEATYMTMHPVWPTPRSDPNSPVHKKSAGRVPGPQPAL</sequence>
<dbReference type="GO" id="GO:0007157">
    <property type="term" value="P:heterophilic cell-cell adhesion via plasma membrane cell adhesion molecules"/>
    <property type="evidence" value="ECO:0007669"/>
    <property type="project" value="TreeGrafter"/>
</dbReference>
<dbReference type="InterPro" id="IPR000920">
    <property type="entry name" value="Myelin_P0-rel"/>
</dbReference>
<dbReference type="Pfam" id="PF07686">
    <property type="entry name" value="V-set"/>
    <property type="match status" value="2"/>
</dbReference>
<dbReference type="Bgee" id="ENSOCUG00000017009">
    <property type="expression patterns" value="Expressed in blood and 15 other cell types or tissues"/>
</dbReference>
<protein>
    <recommendedName>
        <fullName evidence="18">Junctional adhesion molecule-like</fullName>
    </recommendedName>
</protein>
<organism evidence="22 23">
    <name type="scientific">Oryctolagus cuniculus</name>
    <name type="common">Rabbit</name>
    <dbReference type="NCBI Taxonomy" id="9986"/>
    <lineage>
        <taxon>Eukaryota</taxon>
        <taxon>Metazoa</taxon>
        <taxon>Chordata</taxon>
        <taxon>Craniata</taxon>
        <taxon>Vertebrata</taxon>
        <taxon>Euteleostomi</taxon>
        <taxon>Mammalia</taxon>
        <taxon>Eutheria</taxon>
        <taxon>Euarchontoglires</taxon>
        <taxon>Glires</taxon>
        <taxon>Lagomorpha</taxon>
        <taxon>Leporidae</taxon>
        <taxon>Oryctolagus</taxon>
    </lineage>
</organism>
<dbReference type="InterPro" id="IPR013106">
    <property type="entry name" value="Ig_V-set"/>
</dbReference>
<dbReference type="PANTHER" id="PTHR13869:SF22">
    <property type="entry name" value="JUNCTIONAL ADHESION MOLECULE-LIKE"/>
    <property type="match status" value="1"/>
</dbReference>
<dbReference type="SMART" id="SM00409">
    <property type="entry name" value="IG"/>
    <property type="match status" value="2"/>
</dbReference>
<dbReference type="Ensembl" id="ENSOCUT00000035756.1">
    <property type="protein sequence ID" value="ENSOCUP00000030401.1"/>
    <property type="gene ID" value="ENSOCUG00000017009.4"/>
</dbReference>
<evidence type="ECO:0000256" key="7">
    <source>
        <dbReference type="ARBA" id="ARBA00022737"/>
    </source>
</evidence>
<dbReference type="GO" id="GO:0035696">
    <property type="term" value="P:monocyte extravasation"/>
    <property type="evidence" value="ECO:0007669"/>
    <property type="project" value="TreeGrafter"/>
</dbReference>
<evidence type="ECO:0000256" key="3">
    <source>
        <dbReference type="ARBA" id="ARBA00008637"/>
    </source>
</evidence>
<dbReference type="InterPro" id="IPR007110">
    <property type="entry name" value="Ig-like_dom"/>
</dbReference>
<dbReference type="GO" id="GO:0005886">
    <property type="term" value="C:plasma membrane"/>
    <property type="evidence" value="ECO:0007669"/>
    <property type="project" value="UniProtKB-SubCell"/>
</dbReference>
<evidence type="ECO:0000256" key="17">
    <source>
        <dbReference type="ARBA" id="ARBA00063073"/>
    </source>
</evidence>
<keyword evidence="10" id="KW-0965">Cell junction</keyword>
<dbReference type="GO" id="GO:0072672">
    <property type="term" value="P:neutrophil extravasation"/>
    <property type="evidence" value="ECO:0007669"/>
    <property type="project" value="TreeGrafter"/>
</dbReference>
<evidence type="ECO:0000256" key="11">
    <source>
        <dbReference type="ARBA" id="ARBA00022989"/>
    </source>
</evidence>
<evidence type="ECO:0000256" key="10">
    <source>
        <dbReference type="ARBA" id="ARBA00022949"/>
    </source>
</evidence>
<feature type="domain" description="Ig-like" evidence="21">
    <location>
        <begin position="13"/>
        <end position="122"/>
    </location>
</feature>
<evidence type="ECO:0000256" key="14">
    <source>
        <dbReference type="ARBA" id="ARBA00023180"/>
    </source>
</evidence>
<reference evidence="22" key="3">
    <citation type="submission" date="2025-09" db="UniProtKB">
        <authorList>
            <consortium name="Ensembl"/>
        </authorList>
    </citation>
    <scope>IDENTIFICATION</scope>
    <source>
        <strain evidence="22">Thorbecke</strain>
    </source>
</reference>
<dbReference type="GeneTree" id="ENSGT00440000034341"/>
<evidence type="ECO:0000256" key="4">
    <source>
        <dbReference type="ARBA" id="ARBA00022475"/>
    </source>
</evidence>
<dbReference type="AlphaFoldDB" id="A0A5F9CBK8"/>
<keyword evidence="9" id="KW-0130">Cell adhesion</keyword>
<evidence type="ECO:0000256" key="5">
    <source>
        <dbReference type="ARBA" id="ARBA00022692"/>
    </source>
</evidence>
<evidence type="ECO:0000256" key="8">
    <source>
        <dbReference type="ARBA" id="ARBA00022859"/>
    </source>
</evidence>
<evidence type="ECO:0000256" key="1">
    <source>
        <dbReference type="ARBA" id="ARBA00004251"/>
    </source>
</evidence>
<evidence type="ECO:0000256" key="12">
    <source>
        <dbReference type="ARBA" id="ARBA00023136"/>
    </source>
</evidence>
<dbReference type="SMART" id="SM00406">
    <property type="entry name" value="IGv"/>
    <property type="match status" value="2"/>
</dbReference>
<evidence type="ECO:0000256" key="6">
    <source>
        <dbReference type="ARBA" id="ARBA00022729"/>
    </source>
</evidence>
<evidence type="ECO:0000256" key="20">
    <source>
        <dbReference type="SAM" id="Phobius"/>
    </source>
</evidence>
<evidence type="ECO:0000256" key="18">
    <source>
        <dbReference type="ARBA" id="ARBA00069050"/>
    </source>
</evidence>
<keyword evidence="7" id="KW-0677">Repeat</keyword>
<keyword evidence="14" id="KW-0325">Glycoprotein</keyword>
<comment type="subcellular location">
    <subcellularLocation>
        <location evidence="2">Cell junction</location>
    </subcellularLocation>
    <subcellularLocation>
        <location evidence="1">Cell membrane</location>
        <topology evidence="1">Single-pass type I membrane protein</topology>
    </subcellularLocation>
</comment>
<proteinExistence type="inferred from homology"/>
<comment type="function">
    <text evidence="16">Transmembrane protein of the plasma membrane of leukocytes that control their migration and activation through interaction with CXADR, a plasma membrane receptor found on adjacent epithelial and endothelial cells. The interaction between both receptors mediates the activation of gamma-delta T-cells, a subpopulation of T-cells residing in epithelia and involved in tissue homeostasis and repair. Upon epithelial CXADR-binding, JAML induces downstream cell signaling events in gamma-delta T-cells through PI3-kinase and MAP kinases. It results in proliferation and production of cytokines and growth factors by T-cells that in turn stimulate epithelial tissues repair. It also controls the transmigration of leukocytes within epithelial and endothelial tissues through adhesive interactions with epithelial and endothelial CXADR.</text>
</comment>
<dbReference type="InterPro" id="IPR003599">
    <property type="entry name" value="Ig_sub"/>
</dbReference>
<keyword evidence="15" id="KW-0393">Immunoglobulin domain</keyword>
<evidence type="ECO:0000313" key="22">
    <source>
        <dbReference type="Ensembl" id="ENSOCUP00000030401.1"/>
    </source>
</evidence>
<name>A0A5F9CBK8_RABIT</name>
<dbReference type="PROSITE" id="PS50835">
    <property type="entry name" value="IG_LIKE"/>
    <property type="match status" value="2"/>
</dbReference>
<feature type="region of interest" description="Disordered" evidence="19">
    <location>
        <begin position="327"/>
        <end position="378"/>
    </location>
</feature>
<keyword evidence="4" id="KW-1003">Cell membrane</keyword>
<reference evidence="22" key="2">
    <citation type="submission" date="2025-08" db="UniProtKB">
        <authorList>
            <consortium name="Ensembl"/>
        </authorList>
    </citation>
    <scope>IDENTIFICATION</scope>
    <source>
        <strain evidence="22">Thorbecke</strain>
    </source>
</reference>
<dbReference type="GO" id="GO:0030593">
    <property type="term" value="P:neutrophil chemotaxis"/>
    <property type="evidence" value="ECO:0007669"/>
    <property type="project" value="TreeGrafter"/>
</dbReference>
<keyword evidence="11 20" id="KW-1133">Transmembrane helix</keyword>
<evidence type="ECO:0000313" key="23">
    <source>
        <dbReference type="Proteomes" id="UP000001811"/>
    </source>
</evidence>
<keyword evidence="23" id="KW-1185">Reference proteome</keyword>
<evidence type="ECO:0000256" key="19">
    <source>
        <dbReference type="SAM" id="MobiDB-lite"/>
    </source>
</evidence>
<keyword evidence="8" id="KW-0391">Immunity</keyword>
<evidence type="ECO:0000256" key="13">
    <source>
        <dbReference type="ARBA" id="ARBA00023157"/>
    </source>
</evidence>
<keyword evidence="6" id="KW-0732">Signal</keyword>
<dbReference type="Proteomes" id="UP000001811">
    <property type="component" value="Unplaced"/>
</dbReference>
<feature type="transmembrane region" description="Helical" evidence="20">
    <location>
        <begin position="264"/>
        <end position="285"/>
    </location>
</feature>
<evidence type="ECO:0000259" key="21">
    <source>
        <dbReference type="PROSITE" id="PS50835"/>
    </source>
</evidence>
<dbReference type="GO" id="GO:0050839">
    <property type="term" value="F:cell adhesion molecule binding"/>
    <property type="evidence" value="ECO:0007669"/>
    <property type="project" value="TreeGrafter"/>
</dbReference>
<keyword evidence="5 20" id="KW-0812">Transmembrane</keyword>
<dbReference type="Gene3D" id="2.60.40.10">
    <property type="entry name" value="Immunoglobulins"/>
    <property type="match status" value="2"/>
</dbReference>
<keyword evidence="13" id="KW-1015">Disulfide bond</keyword>
<dbReference type="SUPFAM" id="SSF48726">
    <property type="entry name" value="Immunoglobulin"/>
    <property type="match status" value="2"/>
</dbReference>
<dbReference type="PANTHER" id="PTHR13869">
    <property type="entry name" value="MYELIN P0 RELATED"/>
    <property type="match status" value="1"/>
</dbReference>
<dbReference type="InterPro" id="IPR013783">
    <property type="entry name" value="Ig-like_fold"/>
</dbReference>
<reference evidence="22 23" key="1">
    <citation type="journal article" date="2011" name="Nature">
        <title>A high-resolution map of human evolutionary constraint using 29 mammals.</title>
        <authorList>
            <person name="Lindblad-Toh K."/>
            <person name="Garber M."/>
            <person name="Zuk O."/>
            <person name="Lin M.F."/>
            <person name="Parker B.J."/>
            <person name="Washietl S."/>
            <person name="Kheradpour P."/>
            <person name="Ernst J."/>
            <person name="Jordan G."/>
            <person name="Mauceli E."/>
            <person name="Ward L.D."/>
            <person name="Lowe C.B."/>
            <person name="Holloway A.K."/>
            <person name="Clamp M."/>
            <person name="Gnerre S."/>
            <person name="Alfoldi J."/>
            <person name="Beal K."/>
            <person name="Chang J."/>
            <person name="Clawson H."/>
            <person name="Cuff J."/>
            <person name="Di Palma F."/>
            <person name="Fitzgerald S."/>
            <person name="Flicek P."/>
            <person name="Guttman M."/>
            <person name="Hubisz M.J."/>
            <person name="Jaffe D.B."/>
            <person name="Jungreis I."/>
            <person name="Kent W.J."/>
            <person name="Kostka D."/>
            <person name="Lara M."/>
            <person name="Martins A.L."/>
            <person name="Massingham T."/>
            <person name="Moltke I."/>
            <person name="Raney B.J."/>
            <person name="Rasmussen M.D."/>
            <person name="Robinson J."/>
            <person name="Stark A."/>
            <person name="Vilella A.J."/>
            <person name="Wen J."/>
            <person name="Xie X."/>
            <person name="Zody M.C."/>
            <person name="Baldwin J."/>
            <person name="Bloom T."/>
            <person name="Chin C.W."/>
            <person name="Heiman D."/>
            <person name="Nicol R."/>
            <person name="Nusbaum C."/>
            <person name="Young S."/>
            <person name="Wilkinson J."/>
            <person name="Worley K.C."/>
            <person name="Kovar C.L."/>
            <person name="Muzny D.M."/>
            <person name="Gibbs R.A."/>
            <person name="Cree A."/>
            <person name="Dihn H.H."/>
            <person name="Fowler G."/>
            <person name="Jhangiani S."/>
            <person name="Joshi V."/>
            <person name="Lee S."/>
            <person name="Lewis L.R."/>
            <person name="Nazareth L.V."/>
            <person name="Okwuonu G."/>
            <person name="Santibanez J."/>
            <person name="Warren W.C."/>
            <person name="Mardis E.R."/>
            <person name="Weinstock G.M."/>
            <person name="Wilson R.K."/>
            <person name="Delehaunty K."/>
            <person name="Dooling D."/>
            <person name="Fronik C."/>
            <person name="Fulton L."/>
            <person name="Fulton B."/>
            <person name="Graves T."/>
            <person name="Minx P."/>
            <person name="Sodergren E."/>
            <person name="Birney E."/>
            <person name="Margulies E.H."/>
            <person name="Herrero J."/>
            <person name="Green E.D."/>
            <person name="Haussler D."/>
            <person name="Siepel A."/>
            <person name="Goldman N."/>
            <person name="Pollard K.S."/>
            <person name="Pedersen J.S."/>
            <person name="Lander E.S."/>
            <person name="Kellis M."/>
        </authorList>
    </citation>
    <scope>NUCLEOTIDE SEQUENCE [LARGE SCALE GENOMIC DNA]</scope>
    <source>
        <strain evidence="23">Thorbecke</strain>
    </source>
</reference>
<keyword evidence="12 20" id="KW-0472">Membrane</keyword>
<comment type="similarity">
    <text evidence="3">Belongs to the immunoglobulin superfamily.</text>
</comment>
<comment type="subunit">
    <text evidence="17">Homodimer; active form in leukocyte-endothelial cell adhesion. Interacts (homodimeric form) with CXADR. Interacts (via cytoplasmic domain) with the PI3 kinase; upon CXADR-binding. Interacts with ITGA4 and ITGB1; integrin alpha-4/beta-1 may regulate leukocyte to endothelial cells adhesion by controlling JAML homodimerization.</text>
</comment>
<dbReference type="GO" id="GO:0070161">
    <property type="term" value="C:anchoring junction"/>
    <property type="evidence" value="ECO:0007669"/>
    <property type="project" value="UniProtKB-SubCell"/>
</dbReference>